<keyword evidence="5" id="KW-1185">Reference proteome</keyword>
<evidence type="ECO:0000256" key="1">
    <source>
        <dbReference type="ARBA" id="ARBA00004123"/>
    </source>
</evidence>
<feature type="compositionally biased region" description="Basic residues" evidence="3">
    <location>
        <begin position="84"/>
        <end position="94"/>
    </location>
</feature>
<dbReference type="InterPro" id="IPR000637">
    <property type="entry name" value="HMGI/Y_DNA-bd_CS"/>
</dbReference>
<proteinExistence type="predicted"/>
<dbReference type="GO" id="GO:0006355">
    <property type="term" value="P:regulation of DNA-templated transcription"/>
    <property type="evidence" value="ECO:0007669"/>
    <property type="project" value="InterPro"/>
</dbReference>
<feature type="region of interest" description="Disordered" evidence="3">
    <location>
        <begin position="1"/>
        <end position="20"/>
    </location>
</feature>
<feature type="compositionally biased region" description="Basic and acidic residues" evidence="3">
    <location>
        <begin position="168"/>
        <end position="178"/>
    </location>
</feature>
<dbReference type="GO" id="GO:0005634">
    <property type="term" value="C:nucleus"/>
    <property type="evidence" value="ECO:0007669"/>
    <property type="project" value="UniProtKB-SubCell"/>
</dbReference>
<keyword evidence="2" id="KW-0539">Nucleus</keyword>
<feature type="region of interest" description="Disordered" evidence="3">
    <location>
        <begin position="164"/>
        <end position="280"/>
    </location>
</feature>
<evidence type="ECO:0000313" key="5">
    <source>
        <dbReference type="Proteomes" id="UP001203297"/>
    </source>
</evidence>
<dbReference type="Proteomes" id="UP001203297">
    <property type="component" value="Unassembled WGS sequence"/>
</dbReference>
<evidence type="ECO:0000256" key="3">
    <source>
        <dbReference type="SAM" id="MobiDB-lite"/>
    </source>
</evidence>
<evidence type="ECO:0000256" key="2">
    <source>
        <dbReference type="ARBA" id="ARBA00023242"/>
    </source>
</evidence>
<feature type="region of interest" description="Disordered" evidence="3">
    <location>
        <begin position="530"/>
        <end position="554"/>
    </location>
</feature>
<dbReference type="AlphaFoldDB" id="A0AAD4M958"/>
<feature type="compositionally biased region" description="Basic and acidic residues" evidence="3">
    <location>
        <begin position="235"/>
        <end position="256"/>
    </location>
</feature>
<reference evidence="4" key="1">
    <citation type="journal article" date="2022" name="New Phytol.">
        <title>Evolutionary transition to the ectomycorrhizal habit in the genomes of a hyperdiverse lineage of mushroom-forming fungi.</title>
        <authorList>
            <person name="Looney B."/>
            <person name="Miyauchi S."/>
            <person name="Morin E."/>
            <person name="Drula E."/>
            <person name="Courty P.E."/>
            <person name="Kohler A."/>
            <person name="Kuo A."/>
            <person name="LaButti K."/>
            <person name="Pangilinan J."/>
            <person name="Lipzen A."/>
            <person name="Riley R."/>
            <person name="Andreopoulos W."/>
            <person name="He G."/>
            <person name="Johnson J."/>
            <person name="Nolan M."/>
            <person name="Tritt A."/>
            <person name="Barry K.W."/>
            <person name="Grigoriev I.V."/>
            <person name="Nagy L.G."/>
            <person name="Hibbett D."/>
            <person name="Henrissat B."/>
            <person name="Matheny P.B."/>
            <person name="Labbe J."/>
            <person name="Martin F.M."/>
        </authorList>
    </citation>
    <scope>NUCLEOTIDE SEQUENCE</scope>
    <source>
        <strain evidence="4">BPL690</strain>
    </source>
</reference>
<feature type="region of interest" description="Disordered" evidence="3">
    <location>
        <begin position="320"/>
        <end position="410"/>
    </location>
</feature>
<protein>
    <submittedName>
        <fullName evidence="4">Uncharacterized protein</fullName>
    </submittedName>
</protein>
<comment type="caution">
    <text evidence="4">The sequence shown here is derived from an EMBL/GenBank/DDBJ whole genome shotgun (WGS) entry which is preliminary data.</text>
</comment>
<evidence type="ECO:0000313" key="4">
    <source>
        <dbReference type="EMBL" id="KAI0305755.1"/>
    </source>
</evidence>
<accession>A0AAD4M958</accession>
<dbReference type="EMBL" id="WTXG01000005">
    <property type="protein sequence ID" value="KAI0305755.1"/>
    <property type="molecule type" value="Genomic_DNA"/>
</dbReference>
<feature type="compositionally biased region" description="Low complexity" evidence="3">
    <location>
        <begin position="134"/>
        <end position="144"/>
    </location>
</feature>
<feature type="region of interest" description="Disordered" evidence="3">
    <location>
        <begin position="28"/>
        <end position="144"/>
    </location>
</feature>
<sequence>MPTPRESTPVEPSPRQNTHTHKLLHDVGKKLAATAASASAPPPPTKRKRPESPLAAAVSTYKRRKTFTSVPLPAAHPRELIRKGWSRSGRKHLPSAKAREIAPTQAQKRPRGRPRLHPLPTSSARPTPSPSESPSPVTTAATASAPPALLTVTSASPISFALRTAKSRAVDDQPRETNGRFGKKASTNGKFRRRIGPTPVLHRTRAQRAEGRANAQREVADSGSESSGHDLVTAVKRERDDEYEYEYEHEHEHEPVVDTDGPSGGPKRPRVPSYAYPTQYFTPNPMSFARKKWAPAQSLPRLTHHLRSLGAVSYSDQDMLAARPPASSSGLTPHVSSQLSPPPPPSLAESEDVEDESDGGGSDDGDWPVTPDNVPGPEPETQQDRDAGLESDNNELQPSGGSAKHSLPTLWKPSPFVYAARRWALQNGGGTLHEPDQERSHFFPMGQGTGTGASVSVGVSDATNTSGVGACGGGSGSGVARTEWMQVNGTTAQFRKWDTYEVDSASSSEEEDVVVVKSPDPTKFKLANALFPGMPAQPPSTMSEVGKKSSGDSKSNTVVVQAELAAVELASSTPSPAWSEGSATVGPLVVLKGTQFGISGPTSKYSSLTPVAPGLVAAGWDSELSAEA</sequence>
<gene>
    <name evidence="4" type="ORF">B0F90DRAFT_1700801</name>
</gene>
<comment type="subcellular location">
    <subcellularLocation>
        <location evidence="1">Nucleus</location>
    </subcellularLocation>
</comment>
<dbReference type="PROSITE" id="PS00354">
    <property type="entry name" value="HMGI_Y"/>
    <property type="match status" value="1"/>
</dbReference>
<feature type="region of interest" description="Disordered" evidence="3">
    <location>
        <begin position="428"/>
        <end position="455"/>
    </location>
</feature>
<organism evidence="4 5">
    <name type="scientific">Multifurca ochricompacta</name>
    <dbReference type="NCBI Taxonomy" id="376703"/>
    <lineage>
        <taxon>Eukaryota</taxon>
        <taxon>Fungi</taxon>
        <taxon>Dikarya</taxon>
        <taxon>Basidiomycota</taxon>
        <taxon>Agaricomycotina</taxon>
        <taxon>Agaricomycetes</taxon>
        <taxon>Russulales</taxon>
        <taxon>Russulaceae</taxon>
        <taxon>Multifurca</taxon>
    </lineage>
</organism>
<feature type="compositionally biased region" description="Polar residues" evidence="3">
    <location>
        <begin position="326"/>
        <end position="335"/>
    </location>
</feature>
<feature type="compositionally biased region" description="Acidic residues" evidence="3">
    <location>
        <begin position="349"/>
        <end position="366"/>
    </location>
</feature>
<name>A0AAD4M958_9AGAM</name>